<dbReference type="AlphaFoldDB" id="A0A0A9A9B2"/>
<sequence length="86" mass="10445">MRWSSKAFGNIQRNLSKLRRQLEICHKQSLYTGPSKQELKIMDKINQLLYQEEIWMKQRSRVTWLKDGDRNTSFFQAQATKRKRQN</sequence>
<protein>
    <submittedName>
        <fullName evidence="1">Uncharacterized protein</fullName>
    </submittedName>
</protein>
<reference evidence="1" key="1">
    <citation type="submission" date="2014-09" db="EMBL/GenBank/DDBJ databases">
        <authorList>
            <person name="Magalhaes I.L.F."/>
            <person name="Oliveira U."/>
            <person name="Santos F.R."/>
            <person name="Vidigal T.H.D.A."/>
            <person name="Brescovit A.D."/>
            <person name="Santos A.J."/>
        </authorList>
    </citation>
    <scope>NUCLEOTIDE SEQUENCE</scope>
    <source>
        <tissue evidence="1">Shoot tissue taken approximately 20 cm above the soil surface</tissue>
    </source>
</reference>
<reference evidence="1" key="2">
    <citation type="journal article" date="2015" name="Data Brief">
        <title>Shoot transcriptome of the giant reed, Arundo donax.</title>
        <authorList>
            <person name="Barrero R.A."/>
            <person name="Guerrero F.D."/>
            <person name="Moolhuijzen P."/>
            <person name="Goolsby J.A."/>
            <person name="Tidwell J."/>
            <person name="Bellgard S.E."/>
            <person name="Bellgard M.I."/>
        </authorList>
    </citation>
    <scope>NUCLEOTIDE SEQUENCE</scope>
    <source>
        <tissue evidence="1">Shoot tissue taken approximately 20 cm above the soil surface</tissue>
    </source>
</reference>
<dbReference type="EMBL" id="GBRH01250234">
    <property type="protein sequence ID" value="JAD47661.1"/>
    <property type="molecule type" value="Transcribed_RNA"/>
</dbReference>
<evidence type="ECO:0000313" key="1">
    <source>
        <dbReference type="EMBL" id="JAD47661.1"/>
    </source>
</evidence>
<name>A0A0A9A9B2_ARUDO</name>
<accession>A0A0A9A9B2</accession>
<organism evidence="1">
    <name type="scientific">Arundo donax</name>
    <name type="common">Giant reed</name>
    <name type="synonym">Donax arundinaceus</name>
    <dbReference type="NCBI Taxonomy" id="35708"/>
    <lineage>
        <taxon>Eukaryota</taxon>
        <taxon>Viridiplantae</taxon>
        <taxon>Streptophyta</taxon>
        <taxon>Embryophyta</taxon>
        <taxon>Tracheophyta</taxon>
        <taxon>Spermatophyta</taxon>
        <taxon>Magnoliopsida</taxon>
        <taxon>Liliopsida</taxon>
        <taxon>Poales</taxon>
        <taxon>Poaceae</taxon>
        <taxon>PACMAD clade</taxon>
        <taxon>Arundinoideae</taxon>
        <taxon>Arundineae</taxon>
        <taxon>Arundo</taxon>
    </lineage>
</organism>
<proteinExistence type="predicted"/>